<dbReference type="EMBL" id="QJHK01000034">
    <property type="protein sequence ID" value="PXY38732.1"/>
    <property type="molecule type" value="Genomic_DNA"/>
</dbReference>
<protein>
    <submittedName>
        <fullName evidence="1">Uncharacterized protein</fullName>
    </submittedName>
</protein>
<dbReference type="AlphaFoldDB" id="A0A2V4BJH2"/>
<reference evidence="1 2" key="1">
    <citation type="submission" date="2018-05" db="EMBL/GenBank/DDBJ databases">
        <title>Flavobacterium sp. strain IMCC34759, incomplete genome.</title>
        <authorList>
            <person name="Joung Y."/>
            <person name="Cho J."/>
        </authorList>
    </citation>
    <scope>NUCLEOTIDE SEQUENCE [LARGE SCALE GENOMIC DNA]</scope>
    <source>
        <strain evidence="1 2">IMCC34759</strain>
    </source>
</reference>
<organism evidence="1 2">
    <name type="scientific">Flavobacterium cheongpyeongense</name>
    <dbReference type="NCBI Taxonomy" id="2212651"/>
    <lineage>
        <taxon>Bacteria</taxon>
        <taxon>Pseudomonadati</taxon>
        <taxon>Bacteroidota</taxon>
        <taxon>Flavobacteriia</taxon>
        <taxon>Flavobacteriales</taxon>
        <taxon>Flavobacteriaceae</taxon>
        <taxon>Flavobacterium</taxon>
    </lineage>
</organism>
<accession>A0A2V4BJH2</accession>
<name>A0A2V4BJH2_9FLAO</name>
<evidence type="ECO:0000313" key="2">
    <source>
        <dbReference type="Proteomes" id="UP000247903"/>
    </source>
</evidence>
<evidence type="ECO:0000313" key="1">
    <source>
        <dbReference type="EMBL" id="PXY38732.1"/>
    </source>
</evidence>
<comment type="caution">
    <text evidence="1">The sequence shown here is derived from an EMBL/GenBank/DDBJ whole genome shotgun (WGS) entry which is preliminary data.</text>
</comment>
<dbReference type="Proteomes" id="UP000247903">
    <property type="component" value="Unassembled WGS sequence"/>
</dbReference>
<gene>
    <name evidence="1" type="ORF">DMB65_21520</name>
</gene>
<sequence length="81" mass="9654">MKRLKQRGYQSLTDVYIELNSSLCEPPSTACPDFYRDDPYARWCSQVFIVFFGFREYKYLRGALRQLLAEPSTRLCDRIFI</sequence>
<proteinExistence type="predicted"/>
<keyword evidence="2" id="KW-1185">Reference proteome</keyword>